<evidence type="ECO:0000256" key="1">
    <source>
        <dbReference type="SAM" id="MobiDB-lite"/>
    </source>
</evidence>
<reference evidence="3" key="2">
    <citation type="submission" date="2015-04" db="EMBL/GenBank/DDBJ databases">
        <title>A butyrogenic pathway from the amino acid lysine in a human gut commensal.</title>
        <authorList>
            <person name="de Vos W.M."/>
            <person name="Bui N.T.P."/>
            <person name="Plugge C.M."/>
            <person name="Ritari J."/>
        </authorList>
    </citation>
    <scope>NUCLEOTIDE SEQUENCE [LARGE SCALE GENOMIC DNA]</scope>
    <source>
        <strain evidence="3">AF211</strain>
    </source>
</reference>
<accession>A0A0S2W2W7</accession>
<dbReference type="AlphaFoldDB" id="A0A0S2W2W7"/>
<feature type="compositionally biased region" description="Basic and acidic residues" evidence="1">
    <location>
        <begin position="57"/>
        <end position="74"/>
    </location>
</feature>
<evidence type="ECO:0000313" key="2">
    <source>
        <dbReference type="EMBL" id="ALP93599.1"/>
    </source>
</evidence>
<dbReference type="RefSeq" id="WP_058117433.1">
    <property type="nucleotide sequence ID" value="NZ_CP011307.1"/>
</dbReference>
<evidence type="ECO:0000313" key="3">
    <source>
        <dbReference type="Proteomes" id="UP000064844"/>
    </source>
</evidence>
<dbReference type="InterPro" id="IPR046680">
    <property type="entry name" value="DUF6550"/>
</dbReference>
<proteinExistence type="predicted"/>
<organism evidence="2 3">
    <name type="scientific">Intestinimonas butyriciproducens</name>
    <dbReference type="NCBI Taxonomy" id="1297617"/>
    <lineage>
        <taxon>Bacteria</taxon>
        <taxon>Bacillati</taxon>
        <taxon>Bacillota</taxon>
        <taxon>Clostridia</taxon>
        <taxon>Eubacteriales</taxon>
        <taxon>Intestinimonas</taxon>
    </lineage>
</organism>
<dbReference type="Pfam" id="PF20187">
    <property type="entry name" value="DUF6550"/>
    <property type="match status" value="1"/>
</dbReference>
<dbReference type="EMBL" id="CP011307">
    <property type="protein sequence ID" value="ALP93599.1"/>
    <property type="molecule type" value="Genomic_DNA"/>
</dbReference>
<sequence>MTDKTKRIILIAAGVLLCAALVVGIVSRLAAVPMPIDPAIPDDTPNTKDPVVNISDPEVKVDSKTDGKQHDPGRDAASSGTEQTIQGTPTKPDAPEHPGKTEKDHAADDVPEADRNKETPPTYKPEQTEVKPQPTEPVGGSTNDAGQVYVPGFGYVDYEGDNVGIKDDSMYENGNKIGIMGG</sequence>
<dbReference type="PATRIC" id="fig|1297617.4.peg.1226"/>
<keyword evidence="3" id="KW-1185">Reference proteome</keyword>
<feature type="compositionally biased region" description="Basic and acidic residues" evidence="1">
    <location>
        <begin position="93"/>
        <end position="118"/>
    </location>
</feature>
<gene>
    <name evidence="2" type="ORF">IB211_01206</name>
</gene>
<feature type="region of interest" description="Disordered" evidence="1">
    <location>
        <begin position="38"/>
        <end position="146"/>
    </location>
</feature>
<dbReference type="STRING" id="1297617.IB211_01206"/>
<dbReference type="Proteomes" id="UP000064844">
    <property type="component" value="Chromosome"/>
</dbReference>
<dbReference type="KEGG" id="ibu:IB211_01206"/>
<feature type="compositionally biased region" description="Polar residues" evidence="1">
    <location>
        <begin position="78"/>
        <end position="89"/>
    </location>
</feature>
<name>A0A0S2W2W7_9FIRM</name>
<reference evidence="2 3" key="1">
    <citation type="journal article" date="2015" name="Nat. Commun.">
        <title>Production of butyrate from lysine and the Amadori product fructoselysine by a human gut commensal.</title>
        <authorList>
            <person name="Bui T.P."/>
            <person name="Ritari J."/>
            <person name="Boeren S."/>
            <person name="de Waard P."/>
            <person name="Plugge C.M."/>
            <person name="de Vos W.M."/>
        </authorList>
    </citation>
    <scope>NUCLEOTIDE SEQUENCE [LARGE SCALE GENOMIC DNA]</scope>
    <source>
        <strain evidence="2 3">AF211</strain>
    </source>
</reference>
<protein>
    <submittedName>
        <fullName evidence="2">Putative TolA protein</fullName>
    </submittedName>
</protein>